<proteinExistence type="inferred from homology"/>
<dbReference type="AlphaFoldDB" id="A0A497XQW3"/>
<evidence type="ECO:0000256" key="7">
    <source>
        <dbReference type="RuleBase" id="RU003376"/>
    </source>
</evidence>
<reference evidence="10 11" key="1">
    <citation type="submission" date="2018-10" db="EMBL/GenBank/DDBJ databases">
        <title>Genomic Encyclopedia of Archaeal and Bacterial Type Strains, Phase II (KMG-II): from individual species to whole genera.</title>
        <authorList>
            <person name="Goeker M."/>
        </authorList>
    </citation>
    <scope>NUCLEOTIDE SEQUENCE [LARGE SCALE GENOMIC DNA]</scope>
    <source>
        <strain evidence="10 11">DSM 16510</strain>
    </source>
</reference>
<comment type="subcellular location">
    <subcellularLocation>
        <location evidence="1 7">Cell membrane</location>
        <topology evidence="1 7">Multi-pass membrane protein</topology>
    </subcellularLocation>
</comment>
<dbReference type="GO" id="GO:0019646">
    <property type="term" value="P:aerobic electron transport chain"/>
    <property type="evidence" value="ECO:0007669"/>
    <property type="project" value="InterPro"/>
</dbReference>
<comment type="caution">
    <text evidence="10">The sequence shown here is derived from an EMBL/GenBank/DDBJ whole genome shotgun (WGS) entry which is preliminary data.</text>
</comment>
<dbReference type="InterPro" id="IPR024791">
    <property type="entry name" value="Cyt_c/ubiquinol_Oxase_su3"/>
</dbReference>
<sequence>MAHEVAHHHGEHEVSVWPLPVGIGILLTPISITAYFAWHNPMLALVLGGIAAVLVIIGMAGWANEFFTVGHEEGFGNLGIYLFIISEIIIFGTVFAAFWTARAIHADTWVSQWIPEAMNLKMPIILTLILWASSFTIWKGESAMHHGERGKAVAMLLLTMFFGLLFAVLHIMEWRHLWHEGFTISSNMYGTGFYTLTGIHTSHVIVGLVLQAYVAVFTLAGKITPERMTIFRTTSAYWHFVDVMWLLVASTAYVVGGLKI</sequence>
<dbReference type="CDD" id="cd00386">
    <property type="entry name" value="Heme_Cu_Oxidase_III_like"/>
    <property type="match status" value="1"/>
</dbReference>
<dbReference type="PANTHER" id="PTHR11403:SF2">
    <property type="entry name" value="CYTOCHROME BO(3) UBIQUINOL OXIDASE SUBUNIT 3"/>
    <property type="match status" value="1"/>
</dbReference>
<dbReference type="PANTHER" id="PTHR11403">
    <property type="entry name" value="CYTOCHROME C OXIDASE SUBUNIT III"/>
    <property type="match status" value="1"/>
</dbReference>
<feature type="transmembrane region" description="Helical" evidence="8">
    <location>
        <begin position="78"/>
        <end position="101"/>
    </location>
</feature>
<evidence type="ECO:0000259" key="9">
    <source>
        <dbReference type="PROSITE" id="PS50253"/>
    </source>
</evidence>
<evidence type="ECO:0000313" key="11">
    <source>
        <dbReference type="Proteomes" id="UP000267841"/>
    </source>
</evidence>
<dbReference type="RefSeq" id="WP_121010314.1">
    <property type="nucleotide sequence ID" value="NZ_RCCJ01000001.1"/>
</dbReference>
<evidence type="ECO:0000256" key="3">
    <source>
        <dbReference type="ARBA" id="ARBA00022475"/>
    </source>
</evidence>
<dbReference type="InterPro" id="IPR000298">
    <property type="entry name" value="Cyt_c_oxidase-like_su3"/>
</dbReference>
<feature type="transmembrane region" description="Helical" evidence="8">
    <location>
        <begin position="152"/>
        <end position="172"/>
    </location>
</feature>
<evidence type="ECO:0000256" key="2">
    <source>
        <dbReference type="ARBA" id="ARBA00010581"/>
    </source>
</evidence>
<gene>
    <name evidence="10" type="ORF">BCF55_0805</name>
</gene>
<dbReference type="SUPFAM" id="SSF81452">
    <property type="entry name" value="Cytochrome c oxidase subunit III-like"/>
    <property type="match status" value="1"/>
</dbReference>
<feature type="transmembrane region" description="Helical" evidence="8">
    <location>
        <begin position="43"/>
        <end position="63"/>
    </location>
</feature>
<keyword evidence="4 7" id="KW-0812">Transmembrane</keyword>
<dbReference type="Pfam" id="PF00510">
    <property type="entry name" value="COX3"/>
    <property type="match status" value="1"/>
</dbReference>
<accession>A0A497XQW3</accession>
<evidence type="ECO:0000256" key="1">
    <source>
        <dbReference type="ARBA" id="ARBA00004651"/>
    </source>
</evidence>
<keyword evidence="11" id="KW-1185">Reference proteome</keyword>
<evidence type="ECO:0000256" key="4">
    <source>
        <dbReference type="ARBA" id="ARBA00022692"/>
    </source>
</evidence>
<dbReference type="Proteomes" id="UP000267841">
    <property type="component" value="Unassembled WGS sequence"/>
</dbReference>
<feature type="domain" description="Heme-copper oxidase subunit III family profile" evidence="9">
    <location>
        <begin position="5"/>
        <end position="257"/>
    </location>
</feature>
<keyword evidence="6 8" id="KW-0472">Membrane</keyword>
<organism evidence="10 11">
    <name type="scientific">Hydrogenivirga caldilitoris</name>
    <dbReference type="NCBI Taxonomy" id="246264"/>
    <lineage>
        <taxon>Bacteria</taxon>
        <taxon>Pseudomonadati</taxon>
        <taxon>Aquificota</taxon>
        <taxon>Aquificia</taxon>
        <taxon>Aquificales</taxon>
        <taxon>Aquificaceae</taxon>
        <taxon>Hydrogenivirga</taxon>
    </lineage>
</organism>
<feature type="transmembrane region" description="Helical" evidence="8">
    <location>
        <begin position="236"/>
        <end position="256"/>
    </location>
</feature>
<dbReference type="PROSITE" id="PS50253">
    <property type="entry name" value="COX3"/>
    <property type="match status" value="1"/>
</dbReference>
<dbReference type="OrthoDB" id="9810850at2"/>
<dbReference type="InterPro" id="IPR013833">
    <property type="entry name" value="Cyt_c_oxidase_su3_a-hlx"/>
</dbReference>
<keyword evidence="3" id="KW-1003">Cell membrane</keyword>
<dbReference type="Gene3D" id="1.20.120.80">
    <property type="entry name" value="Cytochrome c oxidase, subunit III, four-helix bundle"/>
    <property type="match status" value="1"/>
</dbReference>
<evidence type="ECO:0000256" key="6">
    <source>
        <dbReference type="ARBA" id="ARBA00023136"/>
    </source>
</evidence>
<protein>
    <submittedName>
        <fullName evidence="10">Cytochrome c oxidase subunit 3</fullName>
    </submittedName>
</protein>
<dbReference type="GO" id="GO:0004129">
    <property type="term" value="F:cytochrome-c oxidase activity"/>
    <property type="evidence" value="ECO:0007669"/>
    <property type="project" value="InterPro"/>
</dbReference>
<dbReference type="GO" id="GO:0005886">
    <property type="term" value="C:plasma membrane"/>
    <property type="evidence" value="ECO:0007669"/>
    <property type="project" value="UniProtKB-SubCell"/>
</dbReference>
<feature type="transmembrane region" description="Helical" evidence="8">
    <location>
        <begin position="17"/>
        <end position="36"/>
    </location>
</feature>
<evidence type="ECO:0000313" key="10">
    <source>
        <dbReference type="EMBL" id="RLJ70529.1"/>
    </source>
</evidence>
<name>A0A497XQW3_9AQUI</name>
<dbReference type="EMBL" id="RCCJ01000001">
    <property type="protein sequence ID" value="RLJ70529.1"/>
    <property type="molecule type" value="Genomic_DNA"/>
</dbReference>
<evidence type="ECO:0000256" key="8">
    <source>
        <dbReference type="SAM" id="Phobius"/>
    </source>
</evidence>
<comment type="similarity">
    <text evidence="2 7">Belongs to the cytochrome c oxidase subunit 3 family.</text>
</comment>
<dbReference type="InterPro" id="IPR035973">
    <property type="entry name" value="Cyt_c_oxidase_su3-like_sf"/>
</dbReference>
<evidence type="ECO:0000256" key="5">
    <source>
        <dbReference type="ARBA" id="ARBA00022989"/>
    </source>
</evidence>
<feature type="transmembrane region" description="Helical" evidence="8">
    <location>
        <begin position="193"/>
        <end position="216"/>
    </location>
</feature>
<keyword evidence="5 8" id="KW-1133">Transmembrane helix</keyword>